<organism evidence="2">
    <name type="scientific">marine sediment metagenome</name>
    <dbReference type="NCBI Taxonomy" id="412755"/>
    <lineage>
        <taxon>unclassified sequences</taxon>
        <taxon>metagenomes</taxon>
        <taxon>ecological metagenomes</taxon>
    </lineage>
</organism>
<feature type="transmembrane region" description="Helical" evidence="1">
    <location>
        <begin position="12"/>
        <end position="31"/>
    </location>
</feature>
<keyword evidence="1" id="KW-0812">Transmembrane</keyword>
<evidence type="ECO:0000313" key="2">
    <source>
        <dbReference type="EMBL" id="GAJ04727.1"/>
    </source>
</evidence>
<evidence type="ECO:0000256" key="1">
    <source>
        <dbReference type="SAM" id="Phobius"/>
    </source>
</evidence>
<sequence>ISLKNPDYPFLVIMLVKSYIASHFAPAFAMVTGATR</sequence>
<protein>
    <submittedName>
        <fullName evidence="2">Uncharacterized protein</fullName>
    </submittedName>
</protein>
<keyword evidence="1" id="KW-0472">Membrane</keyword>
<dbReference type="EMBL" id="BARW01027683">
    <property type="protein sequence ID" value="GAJ04727.1"/>
    <property type="molecule type" value="Genomic_DNA"/>
</dbReference>
<proteinExistence type="predicted"/>
<keyword evidence="1" id="KW-1133">Transmembrane helix</keyword>
<feature type="non-terminal residue" evidence="2">
    <location>
        <position position="1"/>
    </location>
</feature>
<reference evidence="2" key="1">
    <citation type="journal article" date="2014" name="Front. Microbiol.">
        <title>High frequency of phylogenetically diverse reductive dehalogenase-homologous genes in deep subseafloor sedimentary metagenomes.</title>
        <authorList>
            <person name="Kawai M."/>
            <person name="Futagami T."/>
            <person name="Toyoda A."/>
            <person name="Takaki Y."/>
            <person name="Nishi S."/>
            <person name="Hori S."/>
            <person name="Arai W."/>
            <person name="Tsubouchi T."/>
            <person name="Morono Y."/>
            <person name="Uchiyama I."/>
            <person name="Ito T."/>
            <person name="Fujiyama A."/>
            <person name="Inagaki F."/>
            <person name="Takami H."/>
        </authorList>
    </citation>
    <scope>NUCLEOTIDE SEQUENCE</scope>
    <source>
        <strain evidence="2">Expedition CK06-06</strain>
    </source>
</reference>
<dbReference type="AlphaFoldDB" id="X1UM98"/>
<name>X1UM98_9ZZZZ</name>
<accession>X1UM98</accession>
<gene>
    <name evidence="2" type="ORF">S12H4_44869</name>
</gene>
<comment type="caution">
    <text evidence="2">The sequence shown here is derived from an EMBL/GenBank/DDBJ whole genome shotgun (WGS) entry which is preliminary data.</text>
</comment>